<reference evidence="1 2" key="1">
    <citation type="journal article" date="2015" name="Sci. Rep.">
        <title>The genome of Leishmania panamensis: insights into genomics of the L. (Viannia) subgenus.</title>
        <authorList>
            <person name="Llanes A."/>
            <person name="Restrepo C.M."/>
            <person name="Vecchio G.D."/>
            <person name="Anguizola F.J."/>
            <person name="Lleonart R."/>
        </authorList>
    </citation>
    <scope>NUCLEOTIDE SEQUENCE [LARGE SCALE GENOMIC DNA]</scope>
    <source>
        <strain evidence="1 2">MHOM/PA/94/PSC-1</strain>
    </source>
</reference>
<dbReference type="VEuPathDB" id="TriTrypDB:LPMP_311520"/>
<evidence type="ECO:0000313" key="1">
    <source>
        <dbReference type="EMBL" id="AIO00743.1"/>
    </source>
</evidence>
<accession>A0A088RX78</accession>
<dbReference type="eggNOG" id="ENOG502RXUS">
    <property type="taxonomic scope" value="Eukaryota"/>
</dbReference>
<keyword evidence="2" id="KW-1185">Reference proteome</keyword>
<dbReference type="KEGG" id="lpan:LPMP_311520"/>
<protein>
    <recommendedName>
        <fullName evidence="3">39S ribosomal protein L36, mitochondrial</fullName>
    </recommendedName>
</protein>
<name>A0A088RX78_LEIPA</name>
<proteinExistence type="predicted"/>
<dbReference type="GeneID" id="22577578"/>
<dbReference type="VEuPathDB" id="TriTrypDB:LPAL13_310021300"/>
<dbReference type="Proteomes" id="UP000063063">
    <property type="component" value="Chromosome 31"/>
</dbReference>
<organism evidence="1 2">
    <name type="scientific">Leishmania panamensis</name>
    <dbReference type="NCBI Taxonomy" id="5679"/>
    <lineage>
        <taxon>Eukaryota</taxon>
        <taxon>Discoba</taxon>
        <taxon>Euglenozoa</taxon>
        <taxon>Kinetoplastea</taxon>
        <taxon>Metakinetoplastina</taxon>
        <taxon>Trypanosomatida</taxon>
        <taxon>Trypanosomatidae</taxon>
        <taxon>Leishmaniinae</taxon>
        <taxon>Leishmania</taxon>
        <taxon>Leishmania guyanensis species complex</taxon>
    </lineage>
</organism>
<evidence type="ECO:0000313" key="2">
    <source>
        <dbReference type="Proteomes" id="UP000063063"/>
    </source>
</evidence>
<dbReference type="AlphaFoldDB" id="A0A088RX78"/>
<dbReference type="OrthoDB" id="275968at2759"/>
<sequence length="186" mass="21984">MLRCTPSFRQVLRATALKLNFFPLGYTCGPKNKQVLFPPNNLDGRMTHHMKKLQGSTDKHPGLVSRNKLKLHCECCRFHWVQDTLVVRCPANPKEHNQREIWLEPTWTWGRQQPYQYYKYMPVNINPRTGMPLAREDAKGMNNERRSQGLSTKTRLLERERRGISRSITKLGIYNQRWQTRFPFAT</sequence>
<dbReference type="RefSeq" id="XP_010701543.1">
    <property type="nucleotide sequence ID" value="XM_010703241.1"/>
</dbReference>
<dbReference type="EMBL" id="CP009400">
    <property type="protein sequence ID" value="AIO00743.1"/>
    <property type="molecule type" value="Genomic_DNA"/>
</dbReference>
<gene>
    <name evidence="1" type="ORF">LPMP_311520</name>
</gene>
<evidence type="ECO:0008006" key="3">
    <source>
        <dbReference type="Google" id="ProtNLM"/>
    </source>
</evidence>